<dbReference type="PANTHER" id="PTHR46689">
    <property type="entry name" value="MEMBRANE PROTEIN, PUTATIVE-RELATED"/>
    <property type="match status" value="1"/>
</dbReference>
<dbReference type="PANTHER" id="PTHR46689:SF1">
    <property type="entry name" value="PHOD-LIKE PHOSPHATASE DOMAIN-CONTAINING PROTEIN"/>
    <property type="match status" value="1"/>
</dbReference>
<accession>A0ABV7CMX9</accession>
<feature type="domain" description="PhoD-like phosphatase" evidence="1">
    <location>
        <begin position="130"/>
        <end position="338"/>
    </location>
</feature>
<dbReference type="GO" id="GO:0004035">
    <property type="term" value="F:alkaline phosphatase activity"/>
    <property type="evidence" value="ECO:0007669"/>
    <property type="project" value="UniProtKB-EC"/>
</dbReference>
<comment type="caution">
    <text evidence="2">The sequence shown here is derived from an EMBL/GenBank/DDBJ whole genome shotgun (WGS) entry which is preliminary data.</text>
</comment>
<reference evidence="3" key="1">
    <citation type="journal article" date="2019" name="Int. J. Syst. Evol. Microbiol.">
        <title>The Global Catalogue of Microorganisms (GCM) 10K type strain sequencing project: providing services to taxonomists for standard genome sequencing and annotation.</title>
        <authorList>
            <consortium name="The Broad Institute Genomics Platform"/>
            <consortium name="The Broad Institute Genome Sequencing Center for Infectious Disease"/>
            <person name="Wu L."/>
            <person name="Ma J."/>
        </authorList>
    </citation>
    <scope>NUCLEOTIDE SEQUENCE [LARGE SCALE GENOMIC DNA]</scope>
    <source>
        <strain evidence="3">KCTC 42730</strain>
    </source>
</reference>
<organism evidence="2 3">
    <name type="scientific">Pseudoalteromonas fenneropenaei</name>
    <dbReference type="NCBI Taxonomy" id="1737459"/>
    <lineage>
        <taxon>Bacteria</taxon>
        <taxon>Pseudomonadati</taxon>
        <taxon>Pseudomonadota</taxon>
        <taxon>Gammaproteobacteria</taxon>
        <taxon>Alteromonadales</taxon>
        <taxon>Pseudoalteromonadaceae</taxon>
        <taxon>Pseudoalteromonas</taxon>
    </lineage>
</organism>
<keyword evidence="3" id="KW-1185">Reference proteome</keyword>
<dbReference type="InterPro" id="IPR029052">
    <property type="entry name" value="Metallo-depent_PP-like"/>
</dbReference>
<dbReference type="InterPro" id="IPR018946">
    <property type="entry name" value="PhoD-like_MPP"/>
</dbReference>
<evidence type="ECO:0000259" key="1">
    <source>
        <dbReference type="Pfam" id="PF19050"/>
    </source>
</evidence>
<proteinExistence type="predicted"/>
<dbReference type="Proteomes" id="UP001595453">
    <property type="component" value="Unassembled WGS sequence"/>
</dbReference>
<evidence type="ECO:0000313" key="3">
    <source>
        <dbReference type="Proteomes" id="UP001595453"/>
    </source>
</evidence>
<keyword evidence="2" id="KW-0378">Hydrolase</keyword>
<dbReference type="RefSeq" id="WP_377126531.1">
    <property type="nucleotide sequence ID" value="NZ_JBHRSD010000029.1"/>
</dbReference>
<dbReference type="EC" id="3.1.3.1" evidence="2"/>
<protein>
    <submittedName>
        <fullName evidence="2">Alkaline phosphatase D family protein</fullName>
        <ecNumber evidence="2">3.1.3.1</ecNumber>
    </submittedName>
</protein>
<dbReference type="Pfam" id="PF19050">
    <property type="entry name" value="PhoD_2"/>
    <property type="match status" value="2"/>
</dbReference>
<dbReference type="SUPFAM" id="SSF56300">
    <property type="entry name" value="Metallo-dependent phosphatases"/>
    <property type="match status" value="1"/>
</dbReference>
<evidence type="ECO:0000313" key="2">
    <source>
        <dbReference type="EMBL" id="MFC3034029.1"/>
    </source>
</evidence>
<name>A0ABV7CMX9_9GAMM</name>
<dbReference type="Gene3D" id="3.60.21.70">
    <property type="entry name" value="PhoD-like phosphatase"/>
    <property type="match status" value="1"/>
</dbReference>
<gene>
    <name evidence="2" type="ORF">ACFOEE_16075</name>
</gene>
<dbReference type="CDD" id="cd07389">
    <property type="entry name" value="MPP_PhoD"/>
    <property type="match status" value="1"/>
</dbReference>
<sequence length="492" mass="55235">MASKLVLGPILGITSDTEYSWLVMTKPNVNQLDLVLNGNAVVFTKLGELTSGWVWRASAALPLTPNGTTHDYQVQLDGELASSAAGKSSWQFYQPGATEEPRMAYCSCNGFSDYKLLTSTETPYALWSKMQKLHGESPFSLLLMGGDQLYADSIWTQVTSLKSWNEQPRDKKVKAQASKVMQQQIANFYGNLYVDRWNKQPFADMLASIPSVMMWDDHDIFDGWGSYPADIQNCEVYQAIYQEAKRHFELLQLRGTDNPSLIPVNGARTHFTTLLKFRKLNILALDNRSERTIKQVMGAAHWADVIASLATITSGDLLLMSAVPVVYRDFSFAESAVDATPWEEELTDDLKDHWRAKEHEGERSRLIMRLLENARMREGKTVILSGDVHVGALGVIRAECQQQPVQIHQIVSSGIVHPAPSFMQWLGITAVTNDDVEYLDEAKKISASMIKPFGGDKYLRCRNFTTLQAGTDGKLWVNWIIEGKDEPVYPIQ</sequence>
<feature type="domain" description="PhoD-like phosphatase" evidence="1">
    <location>
        <begin position="344"/>
        <end position="422"/>
    </location>
</feature>
<dbReference type="InterPro" id="IPR038607">
    <property type="entry name" value="PhoD-like_sf"/>
</dbReference>
<dbReference type="InterPro" id="IPR043904">
    <property type="entry name" value="PhoD_2-like"/>
</dbReference>
<dbReference type="EMBL" id="JBHRSD010000029">
    <property type="protein sequence ID" value="MFC3034029.1"/>
    <property type="molecule type" value="Genomic_DNA"/>
</dbReference>